<dbReference type="Proteomes" id="UP000626092">
    <property type="component" value="Unassembled WGS sequence"/>
</dbReference>
<comment type="caution">
    <text evidence="10">The sequence shown here is derived from an EMBL/GenBank/DDBJ whole genome shotgun (WGS) entry which is preliminary data.</text>
</comment>
<evidence type="ECO:0000256" key="9">
    <source>
        <dbReference type="SAM" id="Phobius"/>
    </source>
</evidence>
<evidence type="ECO:0000256" key="3">
    <source>
        <dbReference type="ARBA" id="ARBA00022475"/>
    </source>
</evidence>
<dbReference type="PANTHER" id="PTHR47596:SF2">
    <property type="entry name" value="SMALL POLYPEPTIDE DEVIL 9"/>
    <property type="match status" value="1"/>
</dbReference>
<evidence type="ECO:0000256" key="6">
    <source>
        <dbReference type="ARBA" id="ARBA00023136"/>
    </source>
</evidence>
<keyword evidence="4 9" id="KW-0812">Transmembrane</keyword>
<evidence type="ECO:0000256" key="5">
    <source>
        <dbReference type="ARBA" id="ARBA00022989"/>
    </source>
</evidence>
<keyword evidence="3" id="KW-1003">Cell membrane</keyword>
<evidence type="ECO:0000313" key="10">
    <source>
        <dbReference type="EMBL" id="KAF7153621.1"/>
    </source>
</evidence>
<dbReference type="OrthoDB" id="1886376at2759"/>
<feature type="transmembrane region" description="Helical" evidence="9">
    <location>
        <begin position="116"/>
        <end position="136"/>
    </location>
</feature>
<keyword evidence="2" id="KW-0217">Developmental protein</keyword>
<keyword evidence="6 9" id="KW-0472">Membrane</keyword>
<dbReference type="PANTHER" id="PTHR47596">
    <property type="entry name" value="DVL13"/>
    <property type="match status" value="1"/>
</dbReference>
<comment type="similarity">
    <text evidence="7">Belongs to the DVL/RTFL small polypeptides family.</text>
</comment>
<keyword evidence="11" id="KW-1185">Reference proteome</keyword>
<evidence type="ECO:0000256" key="8">
    <source>
        <dbReference type="SAM" id="MobiDB-lite"/>
    </source>
</evidence>
<keyword evidence="5 9" id="KW-1133">Transmembrane helix</keyword>
<accession>A0A834HJN1</accession>
<evidence type="ECO:0000256" key="4">
    <source>
        <dbReference type="ARBA" id="ARBA00022692"/>
    </source>
</evidence>
<dbReference type="InterPro" id="IPR012552">
    <property type="entry name" value="DVL"/>
</dbReference>
<name>A0A834HJN1_RHOSS</name>
<organism evidence="10 11">
    <name type="scientific">Rhododendron simsii</name>
    <name type="common">Sims's rhododendron</name>
    <dbReference type="NCBI Taxonomy" id="118357"/>
    <lineage>
        <taxon>Eukaryota</taxon>
        <taxon>Viridiplantae</taxon>
        <taxon>Streptophyta</taxon>
        <taxon>Embryophyta</taxon>
        <taxon>Tracheophyta</taxon>
        <taxon>Spermatophyta</taxon>
        <taxon>Magnoliopsida</taxon>
        <taxon>eudicotyledons</taxon>
        <taxon>Gunneridae</taxon>
        <taxon>Pentapetalae</taxon>
        <taxon>asterids</taxon>
        <taxon>Ericales</taxon>
        <taxon>Ericaceae</taxon>
        <taxon>Ericoideae</taxon>
        <taxon>Rhodoreae</taxon>
        <taxon>Rhododendron</taxon>
    </lineage>
</organism>
<comment type="subcellular location">
    <subcellularLocation>
        <location evidence="1">Cell membrane</location>
        <topology evidence="1">Single-pass membrane protein</topology>
    </subcellularLocation>
</comment>
<proteinExistence type="inferred from homology"/>
<dbReference type="EMBL" id="WJXA01000001">
    <property type="protein sequence ID" value="KAF7153621.1"/>
    <property type="molecule type" value="Genomic_DNA"/>
</dbReference>
<dbReference type="InterPro" id="IPR052692">
    <property type="entry name" value="DVL_RTFL_polypeptides"/>
</dbReference>
<dbReference type="GO" id="GO:0008285">
    <property type="term" value="P:negative regulation of cell population proliferation"/>
    <property type="evidence" value="ECO:0007669"/>
    <property type="project" value="InterPro"/>
</dbReference>
<feature type="region of interest" description="Disordered" evidence="8">
    <location>
        <begin position="25"/>
        <end position="54"/>
    </location>
</feature>
<evidence type="ECO:0000256" key="2">
    <source>
        <dbReference type="ARBA" id="ARBA00022473"/>
    </source>
</evidence>
<feature type="compositionally biased region" description="Low complexity" evidence="8">
    <location>
        <begin position="41"/>
        <end position="54"/>
    </location>
</feature>
<reference evidence="10" key="1">
    <citation type="submission" date="2019-11" db="EMBL/GenBank/DDBJ databases">
        <authorList>
            <person name="Liu Y."/>
            <person name="Hou J."/>
            <person name="Li T.-Q."/>
            <person name="Guan C.-H."/>
            <person name="Wu X."/>
            <person name="Wu H.-Z."/>
            <person name="Ling F."/>
            <person name="Zhang R."/>
            <person name="Shi X.-G."/>
            <person name="Ren J.-P."/>
            <person name="Chen E.-F."/>
            <person name="Sun J.-M."/>
        </authorList>
    </citation>
    <scope>NUCLEOTIDE SEQUENCE</scope>
    <source>
        <strain evidence="10">Adult_tree_wgs_1</strain>
        <tissue evidence="10">Leaves</tissue>
    </source>
</reference>
<sequence>MEYYTSSYSTSSSISSYMRSIPRKSSASKSPFLIGNESKKSSSSPPLSRNSSLKRTNSFISPLSRSCSQTSSCSNSKYSALLSGRNSSSRKCSAFVRRCSSLAKEQRARFYIMRRCVTMLVCWHGGSPAGLTLGYYRIWSNSMAEVRWWLLSFEALARVVAAVVWRSEGFGCCN</sequence>
<protein>
    <submittedName>
        <fullName evidence="10">Uncharacterized protein</fullName>
    </submittedName>
</protein>
<evidence type="ECO:0000256" key="7">
    <source>
        <dbReference type="ARBA" id="ARBA00024340"/>
    </source>
</evidence>
<gene>
    <name evidence="10" type="ORF">RHSIM_Rhsim01G0230800</name>
</gene>
<dbReference type="GO" id="GO:0005886">
    <property type="term" value="C:plasma membrane"/>
    <property type="evidence" value="ECO:0007669"/>
    <property type="project" value="UniProtKB-SubCell"/>
</dbReference>
<dbReference type="GO" id="GO:0048367">
    <property type="term" value="P:shoot system development"/>
    <property type="evidence" value="ECO:0007669"/>
    <property type="project" value="UniProtKB-ARBA"/>
</dbReference>
<dbReference type="Pfam" id="PF08137">
    <property type="entry name" value="DVL"/>
    <property type="match status" value="1"/>
</dbReference>
<dbReference type="AlphaFoldDB" id="A0A834HJN1"/>
<evidence type="ECO:0000313" key="11">
    <source>
        <dbReference type="Proteomes" id="UP000626092"/>
    </source>
</evidence>
<evidence type="ECO:0000256" key="1">
    <source>
        <dbReference type="ARBA" id="ARBA00004162"/>
    </source>
</evidence>